<dbReference type="GO" id="GO:0003700">
    <property type="term" value="F:DNA-binding transcription factor activity"/>
    <property type="evidence" value="ECO:0007669"/>
    <property type="project" value="TreeGrafter"/>
</dbReference>
<dbReference type="SUPFAM" id="SSF47413">
    <property type="entry name" value="lambda repressor-like DNA-binding domains"/>
    <property type="match status" value="1"/>
</dbReference>
<dbReference type="GO" id="GO:0003677">
    <property type="term" value="F:DNA binding"/>
    <property type="evidence" value="ECO:0007669"/>
    <property type="project" value="UniProtKB-KW"/>
</dbReference>
<proteinExistence type="predicted"/>
<dbReference type="InterPro" id="IPR050807">
    <property type="entry name" value="TransReg_Diox_bact_type"/>
</dbReference>
<dbReference type="PANTHER" id="PTHR46797:SF24">
    <property type="entry name" value="DNA-BINDING PHAGE PROTEIN"/>
    <property type="match status" value="1"/>
</dbReference>
<reference evidence="4" key="1">
    <citation type="submission" date="2018-11" db="EMBL/GenBank/DDBJ databases">
        <title>Complete genome sequence of Paenibacillus sp. ML311-T8.</title>
        <authorList>
            <person name="Nam Y.-D."/>
            <person name="Kang J."/>
            <person name="Chung W.-H."/>
            <person name="Park Y.S."/>
        </authorList>
    </citation>
    <scope>NUCLEOTIDE SEQUENCE [LARGE SCALE GENOMIC DNA]</scope>
    <source>
        <strain evidence="4">ML311-T8</strain>
    </source>
</reference>
<dbReference type="CDD" id="cd00093">
    <property type="entry name" value="HTH_XRE"/>
    <property type="match status" value="1"/>
</dbReference>
<dbReference type="Pfam" id="PF01381">
    <property type="entry name" value="HTH_3"/>
    <property type="match status" value="1"/>
</dbReference>
<feature type="domain" description="HTH cro/C1-type" evidence="2">
    <location>
        <begin position="39"/>
        <end position="93"/>
    </location>
</feature>
<dbReference type="SMART" id="SM00530">
    <property type="entry name" value="HTH_XRE"/>
    <property type="match status" value="1"/>
</dbReference>
<dbReference type="EMBL" id="CP034235">
    <property type="protein sequence ID" value="QGQ95347.1"/>
    <property type="molecule type" value="Genomic_DNA"/>
</dbReference>
<dbReference type="InterPro" id="IPR010982">
    <property type="entry name" value="Lambda_DNA-bd_dom_sf"/>
</dbReference>
<dbReference type="KEGG" id="ppsc:EHS13_10850"/>
<organism evidence="3 4">
    <name type="scientific">Paenibacillus psychroresistens</name>
    <dbReference type="NCBI Taxonomy" id="1778678"/>
    <lineage>
        <taxon>Bacteria</taxon>
        <taxon>Bacillati</taxon>
        <taxon>Bacillota</taxon>
        <taxon>Bacilli</taxon>
        <taxon>Bacillales</taxon>
        <taxon>Paenibacillaceae</taxon>
        <taxon>Paenibacillus</taxon>
    </lineage>
</organism>
<protein>
    <submittedName>
        <fullName evidence="3">XRE family transcriptional regulator</fullName>
    </submittedName>
</protein>
<evidence type="ECO:0000313" key="4">
    <source>
        <dbReference type="Proteomes" id="UP000426246"/>
    </source>
</evidence>
<dbReference type="GO" id="GO:0005829">
    <property type="term" value="C:cytosol"/>
    <property type="evidence" value="ECO:0007669"/>
    <property type="project" value="TreeGrafter"/>
</dbReference>
<keyword evidence="1" id="KW-0238">DNA-binding</keyword>
<dbReference type="Proteomes" id="UP000426246">
    <property type="component" value="Chromosome"/>
</dbReference>
<dbReference type="Gene3D" id="1.10.260.40">
    <property type="entry name" value="lambda repressor-like DNA-binding domains"/>
    <property type="match status" value="1"/>
</dbReference>
<evidence type="ECO:0000256" key="1">
    <source>
        <dbReference type="ARBA" id="ARBA00023125"/>
    </source>
</evidence>
<evidence type="ECO:0000313" key="3">
    <source>
        <dbReference type="EMBL" id="QGQ95347.1"/>
    </source>
</evidence>
<gene>
    <name evidence="3" type="ORF">EHS13_10850</name>
</gene>
<dbReference type="AlphaFoldDB" id="A0A6B8RHG5"/>
<keyword evidence="4" id="KW-1185">Reference proteome</keyword>
<name>A0A6B8RHG5_9BACL</name>
<dbReference type="PANTHER" id="PTHR46797">
    <property type="entry name" value="HTH-TYPE TRANSCRIPTIONAL REGULATOR"/>
    <property type="match status" value="1"/>
</dbReference>
<dbReference type="PROSITE" id="PS50943">
    <property type="entry name" value="HTH_CROC1"/>
    <property type="match status" value="1"/>
</dbReference>
<accession>A0A6B8RHG5</accession>
<sequence>MPILYLLSDIVNILITLSDIVVFTLCWKVIDMETIGSRFKHLRKIAGLSQLDFAKTIGLSQGRLSDIETNQNKPSADTLIAVNGCFGTSTDWLLQGIGSIPGFETYEAVKTKVELSDMPFLKLLHQLNDLEKHHIYNFINFTIKNRSAPFKSNQQED</sequence>
<evidence type="ECO:0000259" key="2">
    <source>
        <dbReference type="PROSITE" id="PS50943"/>
    </source>
</evidence>
<dbReference type="InterPro" id="IPR001387">
    <property type="entry name" value="Cro/C1-type_HTH"/>
</dbReference>